<evidence type="ECO:0000313" key="2">
    <source>
        <dbReference type="EMBL" id="CRK21659.1"/>
    </source>
</evidence>
<gene>
    <name evidence="2" type="ORF">BN1723_002775</name>
</gene>
<dbReference type="Proteomes" id="UP000045706">
    <property type="component" value="Unassembled WGS sequence"/>
</dbReference>
<accession>A0A0G4LI98</accession>
<organism evidence="2 3">
    <name type="scientific">Verticillium longisporum</name>
    <name type="common">Verticillium dahliae var. longisporum</name>
    <dbReference type="NCBI Taxonomy" id="100787"/>
    <lineage>
        <taxon>Eukaryota</taxon>
        <taxon>Fungi</taxon>
        <taxon>Dikarya</taxon>
        <taxon>Ascomycota</taxon>
        <taxon>Pezizomycotina</taxon>
        <taxon>Sordariomycetes</taxon>
        <taxon>Hypocreomycetidae</taxon>
        <taxon>Glomerellales</taxon>
        <taxon>Plectosphaerellaceae</taxon>
        <taxon>Verticillium</taxon>
    </lineage>
</organism>
<proteinExistence type="predicted"/>
<evidence type="ECO:0000313" key="3">
    <source>
        <dbReference type="Proteomes" id="UP000045706"/>
    </source>
</evidence>
<feature type="region of interest" description="Disordered" evidence="1">
    <location>
        <begin position="19"/>
        <end position="53"/>
    </location>
</feature>
<protein>
    <submittedName>
        <fullName evidence="2">Uncharacterized protein</fullName>
    </submittedName>
</protein>
<reference evidence="3" key="1">
    <citation type="submission" date="2015-05" db="EMBL/GenBank/DDBJ databases">
        <authorList>
            <person name="Fogelqvist Johan"/>
        </authorList>
    </citation>
    <scope>NUCLEOTIDE SEQUENCE [LARGE SCALE GENOMIC DNA]</scope>
</reference>
<evidence type="ECO:0000256" key="1">
    <source>
        <dbReference type="SAM" id="MobiDB-lite"/>
    </source>
</evidence>
<name>A0A0G4LI98_VERLO</name>
<dbReference type="AlphaFoldDB" id="A0A0G4LI98"/>
<dbReference type="EMBL" id="CVQI01012224">
    <property type="protein sequence ID" value="CRK21659.1"/>
    <property type="molecule type" value="Genomic_DNA"/>
</dbReference>
<sequence>MTNLDDLMARHEQQFREWQQLRQQRPSEGSFAMPSSNEKGHLPRSPGSPDLKHVADTDMEVHEMKTGEFESAPLVVDDGIAVLEESLELHVPDVVTQV</sequence>